<feature type="compositionally biased region" description="Polar residues" evidence="1">
    <location>
        <begin position="1"/>
        <end position="11"/>
    </location>
</feature>
<dbReference type="EMBL" id="GBRH01209726">
    <property type="protein sequence ID" value="JAD88169.1"/>
    <property type="molecule type" value="Transcribed_RNA"/>
</dbReference>
<evidence type="ECO:0000256" key="1">
    <source>
        <dbReference type="SAM" id="MobiDB-lite"/>
    </source>
</evidence>
<dbReference type="AlphaFoldDB" id="A0A0A9DHZ1"/>
<proteinExistence type="predicted"/>
<feature type="region of interest" description="Disordered" evidence="1">
    <location>
        <begin position="56"/>
        <end position="105"/>
    </location>
</feature>
<evidence type="ECO:0000313" key="2">
    <source>
        <dbReference type="EMBL" id="JAD88169.1"/>
    </source>
</evidence>
<feature type="region of interest" description="Disordered" evidence="1">
    <location>
        <begin position="1"/>
        <end position="29"/>
    </location>
</feature>
<name>A0A0A9DHZ1_ARUDO</name>
<feature type="compositionally biased region" description="Low complexity" evidence="1">
    <location>
        <begin position="82"/>
        <end position="94"/>
    </location>
</feature>
<sequence>MKTMNTLQCSNEVGLKITSPGPKPFQDPSSNLVLIPTNLLTDSRLYNGGDKVLLSHDVPTNGGQGRHGPEGSYTHFENIKDTSSQKSQNTSSNQAIHGKDEDIPGSSEKTMVAIPAIPLALCMPVARNLPGGSADEPCRSLAAPIQAVPISYRPAEPIRQTQTSFCNLGPFAGVLSEPNKQGKGPNPLVHATALACGARVVPLEEAASLIKAVESKIRSGGAIISKLPSSSLIPQSMAMSSSSEDDEENDHSEPLMVDVERPTNEAAMQAVRAEN</sequence>
<reference evidence="2" key="1">
    <citation type="submission" date="2014-09" db="EMBL/GenBank/DDBJ databases">
        <authorList>
            <person name="Magalhaes I.L.F."/>
            <person name="Oliveira U."/>
            <person name="Santos F.R."/>
            <person name="Vidigal T.H.D.A."/>
            <person name="Brescovit A.D."/>
            <person name="Santos A.J."/>
        </authorList>
    </citation>
    <scope>NUCLEOTIDE SEQUENCE</scope>
    <source>
        <tissue evidence="2">Shoot tissue taken approximately 20 cm above the soil surface</tissue>
    </source>
</reference>
<organism evidence="2">
    <name type="scientific">Arundo donax</name>
    <name type="common">Giant reed</name>
    <name type="synonym">Donax arundinaceus</name>
    <dbReference type="NCBI Taxonomy" id="35708"/>
    <lineage>
        <taxon>Eukaryota</taxon>
        <taxon>Viridiplantae</taxon>
        <taxon>Streptophyta</taxon>
        <taxon>Embryophyta</taxon>
        <taxon>Tracheophyta</taxon>
        <taxon>Spermatophyta</taxon>
        <taxon>Magnoliopsida</taxon>
        <taxon>Liliopsida</taxon>
        <taxon>Poales</taxon>
        <taxon>Poaceae</taxon>
        <taxon>PACMAD clade</taxon>
        <taxon>Arundinoideae</taxon>
        <taxon>Arundineae</taxon>
        <taxon>Arundo</taxon>
    </lineage>
</organism>
<feature type="region of interest" description="Disordered" evidence="1">
    <location>
        <begin position="234"/>
        <end position="275"/>
    </location>
</feature>
<protein>
    <submittedName>
        <fullName evidence="2">Uncharacterized protein</fullName>
    </submittedName>
</protein>
<reference evidence="2" key="2">
    <citation type="journal article" date="2015" name="Data Brief">
        <title>Shoot transcriptome of the giant reed, Arundo donax.</title>
        <authorList>
            <person name="Barrero R.A."/>
            <person name="Guerrero F.D."/>
            <person name="Moolhuijzen P."/>
            <person name="Goolsby J.A."/>
            <person name="Tidwell J."/>
            <person name="Bellgard S.E."/>
            <person name="Bellgard M.I."/>
        </authorList>
    </citation>
    <scope>NUCLEOTIDE SEQUENCE</scope>
    <source>
        <tissue evidence="2">Shoot tissue taken approximately 20 cm above the soil surface</tissue>
    </source>
</reference>
<accession>A0A0A9DHZ1</accession>